<dbReference type="GO" id="GO:0008146">
    <property type="term" value="F:sulfotransferase activity"/>
    <property type="evidence" value="ECO:0007669"/>
    <property type="project" value="InterPro"/>
</dbReference>
<comment type="caution">
    <text evidence="4">The sequence shown here is derived from an EMBL/GenBank/DDBJ whole genome shotgun (WGS) entry which is preliminary data.</text>
</comment>
<evidence type="ECO:0000313" key="5">
    <source>
        <dbReference type="Proteomes" id="UP000516957"/>
    </source>
</evidence>
<dbReference type="Gene3D" id="3.40.50.300">
    <property type="entry name" value="P-loop containing nucleotide triphosphate hydrolases"/>
    <property type="match status" value="1"/>
</dbReference>
<feature type="domain" description="Sulfotransferase" evidence="3">
    <location>
        <begin position="12"/>
        <end position="212"/>
    </location>
</feature>
<dbReference type="InterPro" id="IPR027417">
    <property type="entry name" value="P-loop_NTPase"/>
</dbReference>
<evidence type="ECO:0000256" key="2">
    <source>
        <dbReference type="ARBA" id="ARBA00023180"/>
    </source>
</evidence>
<keyword evidence="5" id="KW-1185">Reference proteome</keyword>
<dbReference type="InterPro" id="IPR037359">
    <property type="entry name" value="NST/OST"/>
</dbReference>
<sequence length="289" mass="32527">MDEAAEKLPFECFIVGAQKAGTSTLFAILARHPAVAGSGPKERHFFDDETRDWSMPDYSSYLANRTKPRQRFGIDATPSYLFWPEALPRLRRYNSSAKIIVSLRDPIDRAFSQWLMTYARALSTGRRYPSFSELVSDQTRHPAKLPGKASQEVPAREVRQLTVLPRGLYAHQLRRLRDYFPDEQVLQVDFEEVVTQQDALARRCLNFLGLSPFRKPLSPVRANPSSGAPGAAAPTARDVAALVEYYADDFGDLASESTIDTGGWTLARVLRKDMSAQDVADRMARRLSR</sequence>
<evidence type="ECO:0000259" key="3">
    <source>
        <dbReference type="Pfam" id="PF00685"/>
    </source>
</evidence>
<reference evidence="4 5" key="1">
    <citation type="submission" date="2020-07" db="EMBL/GenBank/DDBJ databases">
        <title>Sequencing the genomes of 1000 actinobacteria strains.</title>
        <authorList>
            <person name="Klenk H.-P."/>
        </authorList>
    </citation>
    <scope>NUCLEOTIDE SEQUENCE [LARGE SCALE GENOMIC DNA]</scope>
    <source>
        <strain evidence="4 5">DSM 18965</strain>
    </source>
</reference>
<organism evidence="4 5">
    <name type="scientific">Nocardioides marinisabuli</name>
    <dbReference type="NCBI Taxonomy" id="419476"/>
    <lineage>
        <taxon>Bacteria</taxon>
        <taxon>Bacillati</taxon>
        <taxon>Actinomycetota</taxon>
        <taxon>Actinomycetes</taxon>
        <taxon>Propionibacteriales</taxon>
        <taxon>Nocardioidaceae</taxon>
        <taxon>Nocardioides</taxon>
    </lineage>
</organism>
<proteinExistence type="predicted"/>
<dbReference type="EMBL" id="JACCBE010000001">
    <property type="protein sequence ID" value="NYD57255.1"/>
    <property type="molecule type" value="Genomic_DNA"/>
</dbReference>
<protein>
    <recommendedName>
        <fullName evidence="3">Sulfotransferase domain-containing protein</fullName>
    </recommendedName>
</protein>
<dbReference type="AlphaFoldDB" id="A0A7Y9F097"/>
<dbReference type="SUPFAM" id="SSF52540">
    <property type="entry name" value="P-loop containing nucleoside triphosphate hydrolases"/>
    <property type="match status" value="1"/>
</dbReference>
<gene>
    <name evidence="4" type="ORF">BKA08_001493</name>
</gene>
<dbReference type="PANTHER" id="PTHR10605:SF56">
    <property type="entry name" value="BIFUNCTIONAL HEPARAN SULFATE N-DEACETYLASE_N-SULFOTRANSFERASE"/>
    <property type="match status" value="1"/>
</dbReference>
<evidence type="ECO:0000256" key="1">
    <source>
        <dbReference type="ARBA" id="ARBA00022679"/>
    </source>
</evidence>
<keyword evidence="1" id="KW-0808">Transferase</keyword>
<dbReference type="RefSeq" id="WP_179615044.1">
    <property type="nucleotide sequence ID" value="NZ_CP059163.1"/>
</dbReference>
<dbReference type="InterPro" id="IPR000863">
    <property type="entry name" value="Sulfotransferase_dom"/>
</dbReference>
<evidence type="ECO:0000313" key="4">
    <source>
        <dbReference type="EMBL" id="NYD57255.1"/>
    </source>
</evidence>
<dbReference type="Proteomes" id="UP000516957">
    <property type="component" value="Unassembled WGS sequence"/>
</dbReference>
<accession>A0A7Y9F097</accession>
<dbReference type="Pfam" id="PF00685">
    <property type="entry name" value="Sulfotransfer_1"/>
    <property type="match status" value="1"/>
</dbReference>
<keyword evidence="2" id="KW-0325">Glycoprotein</keyword>
<dbReference type="PANTHER" id="PTHR10605">
    <property type="entry name" value="HEPARAN SULFATE SULFOTRANSFERASE"/>
    <property type="match status" value="1"/>
</dbReference>
<name>A0A7Y9F097_9ACTN</name>